<dbReference type="PANTHER" id="PTHR43381:SF5">
    <property type="entry name" value="TR-TYPE G DOMAIN-CONTAINING PROTEIN"/>
    <property type="match status" value="1"/>
</dbReference>
<keyword evidence="7 10" id="KW-0648">Protein biosynthesis</keyword>
<comment type="caution">
    <text evidence="14">The sequence shown here is derived from an EMBL/GenBank/DDBJ whole genome shotgun (WGS) entry which is preliminary data.</text>
</comment>
<sequence length="662" mass="72921">MKKRIYELSKELGIESKDLLKILSDLGVNAKSALNVIDEEVEEIIKELVTGKSKEENPPTASEAIQVEEIKEDQKLTETKSQKTEENEQITVKEKEKVLIIQGSMRIKDVADALSVSPTDLIMELLNMKILANVNQILDPDVIKKLAIKHGYKVEEVKPQAIVKRVQLTPEEEARLKPRPPVVVVMGHVDHGKTTLLDAIRQTKVAEKEYGGITQHIGASMVEHNGRKIVFLDTPGHEAFTALRARGAQVTDIAVLVVAADDGVMPQTVEAINHAKAANVPIIVAINKIDKPDANPERVKQQLSEYGLIPEEWGGDTIMVPISAMRKQGIDQLLEMILLMADVLELKADPDKPAKGTIIETRIDKGKGPVATVIIQEGTLKLRDIFVAGDVMGRVRTMVDDKGRSLKEAYPSWPVEISGFEELPQAGDILEVVPNEAVAKEILEERKKKKEKSNIEVVGLGEKVLPLIVKADTQGSLEAILQTIDKLPTEDITVKIIHSGVGGITESDVMLASASKGMIIGFNVRPDSRAQEAITKEKVIAKTYRIIYEIIDDLQNYIKGLKAPQIKEVIIGRGEVKATFNVPKVGTVAGVYVREGKIQRNAKVRLIRDGVVIYDGKIASLKRFKEDVTEVLTNFECGVGLENFGDIKPGDILEVYTVQQVQ</sequence>
<evidence type="ECO:0000256" key="5">
    <source>
        <dbReference type="ARBA" id="ARBA00022540"/>
    </source>
</evidence>
<evidence type="ECO:0000256" key="2">
    <source>
        <dbReference type="ARBA" id="ARBA00007733"/>
    </source>
</evidence>
<dbReference type="Pfam" id="PF04760">
    <property type="entry name" value="IF2_N"/>
    <property type="match status" value="2"/>
</dbReference>
<dbReference type="InterPro" id="IPR053905">
    <property type="entry name" value="EF-G-like_DII"/>
</dbReference>
<feature type="binding site" evidence="10">
    <location>
        <begin position="287"/>
        <end position="290"/>
    </location>
    <ligand>
        <name>GTP</name>
        <dbReference type="ChEBI" id="CHEBI:37565"/>
    </ligand>
</feature>
<keyword evidence="5 10" id="KW-0396">Initiation factor</keyword>
<proteinExistence type="inferred from homology"/>
<reference evidence="14" key="1">
    <citation type="journal article" date="2020" name="mSystems">
        <title>Genome- and Community-Level Interaction Insights into Carbon Utilization and Element Cycling Functions of Hydrothermarchaeota in Hydrothermal Sediment.</title>
        <authorList>
            <person name="Zhou Z."/>
            <person name="Liu Y."/>
            <person name="Xu W."/>
            <person name="Pan J."/>
            <person name="Luo Z.H."/>
            <person name="Li M."/>
        </authorList>
    </citation>
    <scope>NUCLEOTIDE SEQUENCE [LARGE SCALE GENOMIC DNA]</scope>
    <source>
        <strain evidence="14">SpSt-81</strain>
    </source>
</reference>
<dbReference type="EMBL" id="DTIN01000009">
    <property type="protein sequence ID" value="HFX12956.1"/>
    <property type="molecule type" value="Genomic_DNA"/>
</dbReference>
<dbReference type="InterPro" id="IPR036925">
    <property type="entry name" value="TIF_IF2_dom3_sf"/>
</dbReference>
<comment type="subcellular location">
    <subcellularLocation>
        <location evidence="1 10 12">Cytoplasm</location>
    </subcellularLocation>
</comment>
<dbReference type="Pfam" id="PF22042">
    <property type="entry name" value="EF-G_D2"/>
    <property type="match status" value="1"/>
</dbReference>
<keyword evidence="4 10" id="KW-0963">Cytoplasm</keyword>
<dbReference type="Gene3D" id="3.40.50.10050">
    <property type="entry name" value="Translation initiation factor IF- 2, domain 3"/>
    <property type="match status" value="1"/>
</dbReference>
<dbReference type="NCBIfam" id="TIGR00487">
    <property type="entry name" value="IF-2"/>
    <property type="match status" value="1"/>
</dbReference>
<dbReference type="CDD" id="cd03702">
    <property type="entry name" value="IF2_mtIF2_II"/>
    <property type="match status" value="1"/>
</dbReference>
<dbReference type="InterPro" id="IPR000178">
    <property type="entry name" value="TF_IF2_bacterial-like"/>
</dbReference>
<evidence type="ECO:0000256" key="4">
    <source>
        <dbReference type="ARBA" id="ARBA00022490"/>
    </source>
</evidence>
<dbReference type="CDD" id="cd01887">
    <property type="entry name" value="IF2_eIF5B"/>
    <property type="match status" value="1"/>
</dbReference>
<dbReference type="InterPro" id="IPR027417">
    <property type="entry name" value="P-loop_NTPase"/>
</dbReference>
<dbReference type="InterPro" id="IPR009000">
    <property type="entry name" value="Transl_B-barrel_sf"/>
</dbReference>
<dbReference type="Pfam" id="PF00009">
    <property type="entry name" value="GTP_EFTU"/>
    <property type="match status" value="1"/>
</dbReference>
<dbReference type="InterPro" id="IPR015760">
    <property type="entry name" value="TIF_IF2"/>
</dbReference>
<gene>
    <name evidence="10" type="primary">infB</name>
    <name evidence="14" type="ORF">ENW00_02200</name>
</gene>
<dbReference type="SUPFAM" id="SSF50447">
    <property type="entry name" value="Translation proteins"/>
    <property type="match status" value="2"/>
</dbReference>
<dbReference type="PROSITE" id="PS01176">
    <property type="entry name" value="IF2"/>
    <property type="match status" value="1"/>
</dbReference>
<accession>A0A7C3RL74</accession>
<dbReference type="GO" id="GO:0003924">
    <property type="term" value="F:GTPase activity"/>
    <property type="evidence" value="ECO:0007669"/>
    <property type="project" value="UniProtKB-UniRule"/>
</dbReference>
<evidence type="ECO:0000256" key="11">
    <source>
        <dbReference type="RuleBase" id="RU000644"/>
    </source>
</evidence>
<evidence type="ECO:0000256" key="3">
    <source>
        <dbReference type="ARBA" id="ARBA00020675"/>
    </source>
</evidence>
<dbReference type="InterPro" id="IPR000795">
    <property type="entry name" value="T_Tr_GTP-bd_dom"/>
</dbReference>
<dbReference type="HAMAP" id="MF_00100_B">
    <property type="entry name" value="IF_2_B"/>
    <property type="match status" value="1"/>
</dbReference>
<comment type="similarity">
    <text evidence="2 10 11">Belongs to the TRAFAC class translation factor GTPase superfamily. Classic translation factor GTPase family. IF-2 subfamily.</text>
</comment>
<dbReference type="GO" id="GO:0005525">
    <property type="term" value="F:GTP binding"/>
    <property type="evidence" value="ECO:0007669"/>
    <property type="project" value="UniProtKB-KW"/>
</dbReference>
<dbReference type="CDD" id="cd03692">
    <property type="entry name" value="mtIF2_IVc"/>
    <property type="match status" value="1"/>
</dbReference>
<dbReference type="Pfam" id="PF03144">
    <property type="entry name" value="GTP_EFTU_D2"/>
    <property type="match status" value="1"/>
</dbReference>
<dbReference type="GO" id="GO:0003743">
    <property type="term" value="F:translation initiation factor activity"/>
    <property type="evidence" value="ECO:0007669"/>
    <property type="project" value="UniProtKB-UniRule"/>
</dbReference>
<name>A0A7C3RL74_DICTH</name>
<feature type="domain" description="Tr-type G" evidence="13">
    <location>
        <begin position="178"/>
        <end position="347"/>
    </location>
</feature>
<dbReference type="PANTHER" id="PTHR43381">
    <property type="entry name" value="TRANSLATION INITIATION FACTOR IF-2-RELATED"/>
    <property type="match status" value="1"/>
</dbReference>
<dbReference type="GO" id="GO:0005829">
    <property type="term" value="C:cytosol"/>
    <property type="evidence" value="ECO:0007669"/>
    <property type="project" value="TreeGrafter"/>
</dbReference>
<evidence type="ECO:0000313" key="14">
    <source>
        <dbReference type="EMBL" id="HFX12956.1"/>
    </source>
</evidence>
<dbReference type="FunFam" id="2.40.30.10:FF:000008">
    <property type="entry name" value="Translation initiation factor IF-2"/>
    <property type="match status" value="1"/>
</dbReference>
<evidence type="ECO:0000256" key="1">
    <source>
        <dbReference type="ARBA" id="ARBA00004496"/>
    </source>
</evidence>
<dbReference type="Gene3D" id="1.10.10.2480">
    <property type="match status" value="1"/>
</dbReference>
<evidence type="ECO:0000256" key="10">
    <source>
        <dbReference type="HAMAP-Rule" id="MF_00100"/>
    </source>
</evidence>
<evidence type="ECO:0000256" key="6">
    <source>
        <dbReference type="ARBA" id="ARBA00022741"/>
    </source>
</evidence>
<dbReference type="PROSITE" id="PS51722">
    <property type="entry name" value="G_TR_2"/>
    <property type="match status" value="1"/>
</dbReference>
<dbReference type="FunFam" id="3.40.50.10050:FF:000001">
    <property type="entry name" value="Translation initiation factor IF-2"/>
    <property type="match status" value="1"/>
</dbReference>
<feature type="region of interest" description="G-domain" evidence="10">
    <location>
        <begin position="181"/>
        <end position="329"/>
    </location>
</feature>
<dbReference type="InterPro" id="IPR006847">
    <property type="entry name" value="IF2_N"/>
</dbReference>
<dbReference type="InterPro" id="IPR044145">
    <property type="entry name" value="IF2_II"/>
</dbReference>
<feature type="binding site" evidence="10">
    <location>
        <begin position="187"/>
        <end position="194"/>
    </location>
    <ligand>
        <name>GTP</name>
        <dbReference type="ChEBI" id="CHEBI:37565"/>
    </ligand>
</feature>
<evidence type="ECO:0000256" key="12">
    <source>
        <dbReference type="RuleBase" id="RU000645"/>
    </source>
</evidence>
<feature type="binding site" evidence="10">
    <location>
        <begin position="233"/>
        <end position="237"/>
    </location>
    <ligand>
        <name>GTP</name>
        <dbReference type="ChEBI" id="CHEBI:37565"/>
    </ligand>
</feature>
<dbReference type="InterPro" id="IPR023115">
    <property type="entry name" value="TIF_IF2_dom3"/>
</dbReference>
<evidence type="ECO:0000256" key="9">
    <source>
        <dbReference type="ARBA" id="ARBA00025162"/>
    </source>
</evidence>
<evidence type="ECO:0000256" key="7">
    <source>
        <dbReference type="ARBA" id="ARBA00022917"/>
    </source>
</evidence>
<dbReference type="InterPro" id="IPR004161">
    <property type="entry name" value="EFTu-like_2"/>
</dbReference>
<comment type="function">
    <text evidence="9 10 11">One of the essential components for the initiation of protein synthesis. Protects formylmethionyl-tRNA from spontaneous hydrolysis and promotes its binding to the 30S ribosomal subunits. Also involved in the hydrolysis of GTP during the formation of the 70S ribosomal complex.</text>
</comment>
<evidence type="ECO:0000259" key="13">
    <source>
        <dbReference type="PROSITE" id="PS51722"/>
    </source>
</evidence>
<dbReference type="Pfam" id="PF11987">
    <property type="entry name" value="IF-2"/>
    <property type="match status" value="1"/>
</dbReference>
<dbReference type="FunFam" id="2.40.30.10:FF:000054">
    <property type="entry name" value="Translation initiation factor IF-2"/>
    <property type="match status" value="1"/>
</dbReference>
<dbReference type="AlphaFoldDB" id="A0A7C3RL74"/>
<keyword evidence="8 10" id="KW-0342">GTP-binding</keyword>
<keyword evidence="6 10" id="KW-0547">Nucleotide-binding</keyword>
<evidence type="ECO:0000256" key="8">
    <source>
        <dbReference type="ARBA" id="ARBA00023134"/>
    </source>
</evidence>
<dbReference type="Gene3D" id="2.40.30.10">
    <property type="entry name" value="Translation factors"/>
    <property type="match status" value="2"/>
</dbReference>
<dbReference type="SUPFAM" id="SSF52156">
    <property type="entry name" value="Initiation factor IF2/eIF5b, domain 3"/>
    <property type="match status" value="1"/>
</dbReference>
<dbReference type="FunFam" id="3.40.50.300:FF:000019">
    <property type="entry name" value="Translation initiation factor IF-2"/>
    <property type="match status" value="1"/>
</dbReference>
<dbReference type="InterPro" id="IPR005225">
    <property type="entry name" value="Small_GTP-bd"/>
</dbReference>
<dbReference type="NCBIfam" id="TIGR00231">
    <property type="entry name" value="small_GTP"/>
    <property type="match status" value="1"/>
</dbReference>
<dbReference type="Gene3D" id="3.40.50.300">
    <property type="entry name" value="P-loop containing nucleotide triphosphate hydrolases"/>
    <property type="match status" value="1"/>
</dbReference>
<organism evidence="14">
    <name type="scientific">Dictyoglomus thermophilum</name>
    <dbReference type="NCBI Taxonomy" id="14"/>
    <lineage>
        <taxon>Bacteria</taxon>
        <taxon>Pseudomonadati</taxon>
        <taxon>Dictyoglomota</taxon>
        <taxon>Dictyoglomia</taxon>
        <taxon>Dictyoglomales</taxon>
        <taxon>Dictyoglomaceae</taxon>
        <taxon>Dictyoglomus</taxon>
    </lineage>
</organism>
<protein>
    <recommendedName>
        <fullName evidence="3 10">Translation initiation factor IF-2</fullName>
    </recommendedName>
</protein>
<dbReference type="SUPFAM" id="SSF52540">
    <property type="entry name" value="P-loop containing nucleoside triphosphate hydrolases"/>
    <property type="match status" value="1"/>
</dbReference>